<dbReference type="Proteomes" id="UP000887159">
    <property type="component" value="Unassembled WGS sequence"/>
</dbReference>
<protein>
    <submittedName>
        <fullName evidence="1">Uncharacterized protein</fullName>
    </submittedName>
</protein>
<name>A0A8X6SLS0_TRICX</name>
<evidence type="ECO:0000313" key="2">
    <source>
        <dbReference type="Proteomes" id="UP000887159"/>
    </source>
</evidence>
<reference evidence="1" key="1">
    <citation type="submission" date="2020-08" db="EMBL/GenBank/DDBJ databases">
        <title>Multicomponent nature underlies the extraordinary mechanical properties of spider dragline silk.</title>
        <authorList>
            <person name="Kono N."/>
            <person name="Nakamura H."/>
            <person name="Mori M."/>
            <person name="Yoshida Y."/>
            <person name="Ohtoshi R."/>
            <person name="Malay A.D."/>
            <person name="Moran D.A.P."/>
            <person name="Tomita M."/>
            <person name="Numata K."/>
            <person name="Arakawa K."/>
        </authorList>
    </citation>
    <scope>NUCLEOTIDE SEQUENCE</scope>
</reference>
<sequence length="153" mass="17529">MTPKQYPEDELLGSIEANTGQDDHNLMLTILFTFTHLESGTIPVDSEDHMALTGTEIYSRAKELICRIWVVPPVHPWHFQRHPRSAKSFKGSRSCQIAFSRLSTGHQRCMNFESGKRSFRIYTKCDISSFSPQHILQCLGIPVRRLLLPLRCS</sequence>
<accession>A0A8X6SLS0</accession>
<dbReference type="AlphaFoldDB" id="A0A8X6SLS0"/>
<keyword evidence="2" id="KW-1185">Reference proteome</keyword>
<dbReference type="EMBL" id="BMAU01021305">
    <property type="protein sequence ID" value="GFY11397.1"/>
    <property type="molecule type" value="Genomic_DNA"/>
</dbReference>
<evidence type="ECO:0000313" key="1">
    <source>
        <dbReference type="EMBL" id="GFY11397.1"/>
    </source>
</evidence>
<organism evidence="1 2">
    <name type="scientific">Trichonephila clavipes</name>
    <name type="common">Golden silk orbweaver</name>
    <name type="synonym">Nephila clavipes</name>
    <dbReference type="NCBI Taxonomy" id="2585209"/>
    <lineage>
        <taxon>Eukaryota</taxon>
        <taxon>Metazoa</taxon>
        <taxon>Ecdysozoa</taxon>
        <taxon>Arthropoda</taxon>
        <taxon>Chelicerata</taxon>
        <taxon>Arachnida</taxon>
        <taxon>Araneae</taxon>
        <taxon>Araneomorphae</taxon>
        <taxon>Entelegynae</taxon>
        <taxon>Araneoidea</taxon>
        <taxon>Nephilidae</taxon>
        <taxon>Trichonephila</taxon>
    </lineage>
</organism>
<proteinExistence type="predicted"/>
<gene>
    <name evidence="1" type="primary">NCL1_41322</name>
    <name evidence="1" type="ORF">TNCV_3182391</name>
</gene>
<comment type="caution">
    <text evidence="1">The sequence shown here is derived from an EMBL/GenBank/DDBJ whole genome shotgun (WGS) entry which is preliminary data.</text>
</comment>